<organism evidence="3 4">
    <name type="scientific">Ziziphus jujuba var. spinosa</name>
    <dbReference type="NCBI Taxonomy" id="714518"/>
    <lineage>
        <taxon>Eukaryota</taxon>
        <taxon>Viridiplantae</taxon>
        <taxon>Streptophyta</taxon>
        <taxon>Embryophyta</taxon>
        <taxon>Tracheophyta</taxon>
        <taxon>Spermatophyta</taxon>
        <taxon>Magnoliopsida</taxon>
        <taxon>eudicotyledons</taxon>
        <taxon>Gunneridae</taxon>
        <taxon>Pentapetalae</taxon>
        <taxon>rosids</taxon>
        <taxon>fabids</taxon>
        <taxon>Rosales</taxon>
        <taxon>Rhamnaceae</taxon>
        <taxon>Paliureae</taxon>
        <taxon>Ziziphus</taxon>
    </lineage>
</organism>
<sequence length="257" mass="28707">MRGFALPKPFHFGLIAVRERERDGKCKQRASATRAQKPFFIFILGFLSFSLSFFFFSFLFLLLEYLSVYSLTRFHVFAERALLVCENDSLVSQKKNSHPHEKPITGLVPKSQVLGKVRDFLGVISEANERLHLHAKDNSENYDIEALTGNESQIIEMDLMLGVADLHTPEAVAAAESAITGCQPVIPLAVSGTESEDSSDDDDDDSDDNEHNVSEKQDKKTCPPTKLKRPKSGKDNFVSEDVGDSKSKERPKIIELS</sequence>
<evidence type="ECO:0000313" key="4">
    <source>
        <dbReference type="Proteomes" id="UP000813462"/>
    </source>
</evidence>
<feature type="compositionally biased region" description="Basic and acidic residues" evidence="1">
    <location>
        <begin position="209"/>
        <end position="221"/>
    </location>
</feature>
<dbReference type="PANTHER" id="PTHR28674">
    <property type="entry name" value="SIMILAR TO DNA SEGMENT, CHR 10, WAYNE STATE UNIVERSITY 102,-EXPRESSED"/>
    <property type="match status" value="1"/>
</dbReference>
<evidence type="ECO:0000256" key="2">
    <source>
        <dbReference type="SAM" id="Phobius"/>
    </source>
</evidence>
<reference evidence="3" key="1">
    <citation type="journal article" date="2021" name="Front. Plant Sci.">
        <title>Chromosome-Scale Genome Assembly for Chinese Sour Jujube and Insights Into Its Genome Evolution and Domestication Signature.</title>
        <authorList>
            <person name="Shen L.-Y."/>
            <person name="Luo H."/>
            <person name="Wang X.-L."/>
            <person name="Wang X.-M."/>
            <person name="Qiu X.-J."/>
            <person name="Liu H."/>
            <person name="Zhou S.-S."/>
            <person name="Jia K.-H."/>
            <person name="Nie S."/>
            <person name="Bao Y.-T."/>
            <person name="Zhang R.-G."/>
            <person name="Yun Q.-Z."/>
            <person name="Chai Y.-H."/>
            <person name="Lu J.-Y."/>
            <person name="Li Y."/>
            <person name="Zhao S.-W."/>
            <person name="Mao J.-F."/>
            <person name="Jia S.-G."/>
            <person name="Mao Y.-M."/>
        </authorList>
    </citation>
    <scope>NUCLEOTIDE SEQUENCE</scope>
    <source>
        <strain evidence="3">AT0</strain>
        <tissue evidence="3">Leaf</tissue>
    </source>
</reference>
<comment type="caution">
    <text evidence="3">The sequence shown here is derived from an EMBL/GenBank/DDBJ whole genome shotgun (WGS) entry which is preliminary data.</text>
</comment>
<dbReference type="EMBL" id="JAEACU010000010">
    <property type="protein sequence ID" value="KAH7516559.1"/>
    <property type="molecule type" value="Genomic_DNA"/>
</dbReference>
<keyword evidence="2" id="KW-1133">Transmembrane helix</keyword>
<feature type="region of interest" description="Disordered" evidence="1">
    <location>
        <begin position="191"/>
        <end position="257"/>
    </location>
</feature>
<evidence type="ECO:0000313" key="3">
    <source>
        <dbReference type="EMBL" id="KAH7516559.1"/>
    </source>
</evidence>
<feature type="compositionally biased region" description="Acidic residues" evidence="1">
    <location>
        <begin position="194"/>
        <end position="208"/>
    </location>
</feature>
<feature type="transmembrane region" description="Helical" evidence="2">
    <location>
        <begin position="39"/>
        <end position="63"/>
    </location>
</feature>
<dbReference type="GO" id="GO:0000492">
    <property type="term" value="P:box C/D snoRNP assembly"/>
    <property type="evidence" value="ECO:0007669"/>
    <property type="project" value="InterPro"/>
</dbReference>
<dbReference type="InterPro" id="IPR027921">
    <property type="entry name" value="NOPCHAP1"/>
</dbReference>
<accession>A0A978UP07</accession>
<keyword evidence="2" id="KW-0812">Transmembrane</keyword>
<feature type="compositionally biased region" description="Basic and acidic residues" evidence="1">
    <location>
        <begin position="243"/>
        <end position="257"/>
    </location>
</feature>
<dbReference type="PANTHER" id="PTHR28674:SF1">
    <property type="entry name" value="NOP PROTEIN CHAPERONE 1"/>
    <property type="match status" value="1"/>
</dbReference>
<protein>
    <submittedName>
        <fullName evidence="3">Uncharacterized protein</fullName>
    </submittedName>
</protein>
<name>A0A978UP07_ZIZJJ</name>
<evidence type="ECO:0000256" key="1">
    <source>
        <dbReference type="SAM" id="MobiDB-lite"/>
    </source>
</evidence>
<dbReference type="Proteomes" id="UP000813462">
    <property type="component" value="Unassembled WGS sequence"/>
</dbReference>
<dbReference type="Pfam" id="PF15370">
    <property type="entry name" value="NOPCHAP1"/>
    <property type="match status" value="1"/>
</dbReference>
<keyword evidence="2" id="KW-0472">Membrane</keyword>
<proteinExistence type="predicted"/>
<dbReference type="AlphaFoldDB" id="A0A978UP07"/>
<gene>
    <name evidence="3" type="ORF">FEM48_Zijuj10G0147900</name>
</gene>
<dbReference type="GO" id="GO:0062064">
    <property type="term" value="F:box C/D methylation guide snoRNP complex binding"/>
    <property type="evidence" value="ECO:0007669"/>
    <property type="project" value="TreeGrafter"/>
</dbReference>